<dbReference type="Proteomes" id="UP000032360">
    <property type="component" value="Unassembled WGS sequence"/>
</dbReference>
<dbReference type="InterPro" id="IPR036390">
    <property type="entry name" value="WH_DNA-bd_sf"/>
</dbReference>
<evidence type="ECO:0000259" key="1">
    <source>
        <dbReference type="Pfam" id="PF09339"/>
    </source>
</evidence>
<proteinExistence type="predicted"/>
<accession>A0A0D8HI58</accession>
<sequence length="242" mass="26945">MDTTGPTFSTNEIAESLGVSVPTIHRAALRLNLEPRRGTKRILQLSEKGAQALLEHLGKAPKLDGFRREELFILHVLQKRPFDLRSARAVARCAGISPSTASDALRELEQRGIVEHRCVTVAEGHAKQIEVWTLRIDPYWMTDDLAALIRSVVPPTPSQCNERAVYVPQRFKHLFWNADLSKLNTRTHGPAIAISILEQYDPHALAWIINNLDKEAFSVAAGQRRGLSPKTLALASHIAESK</sequence>
<dbReference type="InterPro" id="IPR036388">
    <property type="entry name" value="WH-like_DNA-bd_sf"/>
</dbReference>
<dbReference type="InterPro" id="IPR011991">
    <property type="entry name" value="ArsR-like_HTH"/>
</dbReference>
<name>A0A0D8HI58_9ACTN</name>
<comment type="caution">
    <text evidence="2">The sequence shown here is derived from an EMBL/GenBank/DDBJ whole genome shotgun (WGS) entry which is preliminary data.</text>
</comment>
<dbReference type="SUPFAM" id="SSF46785">
    <property type="entry name" value="Winged helix' DNA-binding domain"/>
    <property type="match status" value="1"/>
</dbReference>
<dbReference type="RefSeq" id="WP_052605244.1">
    <property type="nucleotide sequence ID" value="NZ_JXYS01000034.1"/>
</dbReference>
<dbReference type="InterPro" id="IPR005471">
    <property type="entry name" value="Tscrpt_reg_IclR_N"/>
</dbReference>
<dbReference type="AlphaFoldDB" id="A0A0D8HI58"/>
<dbReference type="CDD" id="cd00090">
    <property type="entry name" value="HTH_ARSR"/>
    <property type="match status" value="1"/>
</dbReference>
<organism evidence="2 3">
    <name type="scientific">Acidithrix ferrooxidans</name>
    <dbReference type="NCBI Taxonomy" id="1280514"/>
    <lineage>
        <taxon>Bacteria</taxon>
        <taxon>Bacillati</taxon>
        <taxon>Actinomycetota</taxon>
        <taxon>Acidimicrobiia</taxon>
        <taxon>Acidimicrobiales</taxon>
        <taxon>Acidimicrobiaceae</taxon>
        <taxon>Acidithrix</taxon>
    </lineage>
</organism>
<evidence type="ECO:0000313" key="2">
    <source>
        <dbReference type="EMBL" id="KJF17608.1"/>
    </source>
</evidence>
<evidence type="ECO:0000313" key="3">
    <source>
        <dbReference type="Proteomes" id="UP000032360"/>
    </source>
</evidence>
<protein>
    <submittedName>
        <fullName evidence="2">MarR family protein</fullName>
    </submittedName>
</protein>
<dbReference type="EMBL" id="JXYS01000034">
    <property type="protein sequence ID" value="KJF17608.1"/>
    <property type="molecule type" value="Genomic_DNA"/>
</dbReference>
<gene>
    <name evidence="2" type="ORF">AXFE_15080</name>
</gene>
<dbReference type="GO" id="GO:0003700">
    <property type="term" value="F:DNA-binding transcription factor activity"/>
    <property type="evidence" value="ECO:0007669"/>
    <property type="project" value="InterPro"/>
</dbReference>
<feature type="domain" description="HTH iclR-type" evidence="1">
    <location>
        <begin position="73"/>
        <end position="116"/>
    </location>
</feature>
<dbReference type="Pfam" id="PF09339">
    <property type="entry name" value="HTH_IclR"/>
    <property type="match status" value="1"/>
</dbReference>
<reference evidence="2 3" key="1">
    <citation type="submission" date="2015-01" db="EMBL/GenBank/DDBJ databases">
        <title>Draft genome of the acidophilic iron oxidizer Acidithrix ferrooxidans strain Py-F3.</title>
        <authorList>
            <person name="Poehlein A."/>
            <person name="Eisen S."/>
            <person name="Schloemann M."/>
            <person name="Johnson B.D."/>
            <person name="Daniel R."/>
            <person name="Muehling M."/>
        </authorList>
    </citation>
    <scope>NUCLEOTIDE SEQUENCE [LARGE SCALE GENOMIC DNA]</scope>
    <source>
        <strain evidence="2 3">Py-F3</strain>
    </source>
</reference>
<keyword evidence="3" id="KW-1185">Reference proteome</keyword>
<dbReference type="Gene3D" id="1.10.10.10">
    <property type="entry name" value="Winged helix-like DNA-binding domain superfamily/Winged helix DNA-binding domain"/>
    <property type="match status" value="1"/>
</dbReference>
<dbReference type="STRING" id="1280514.AXFE_15080"/>